<evidence type="ECO:0000256" key="8">
    <source>
        <dbReference type="ARBA" id="ARBA00058074"/>
    </source>
</evidence>
<evidence type="ECO:0000256" key="3">
    <source>
        <dbReference type="ARBA" id="ARBA00022729"/>
    </source>
</evidence>
<proteinExistence type="predicted"/>
<dbReference type="FunFam" id="3.10.250.10:FF:000007">
    <property type="entry name" value="Soluble scavenger receptor cysteine-rich domain-containing protein SSC5D"/>
    <property type="match status" value="2"/>
</dbReference>
<feature type="disulfide bond" evidence="11">
    <location>
        <begin position="260"/>
        <end position="324"/>
    </location>
</feature>
<evidence type="ECO:0000256" key="10">
    <source>
        <dbReference type="ARBA" id="ARBA00069168"/>
    </source>
</evidence>
<dbReference type="Proteomes" id="UP000001646">
    <property type="component" value="Unplaced"/>
</dbReference>
<dbReference type="PROSITE" id="PS50287">
    <property type="entry name" value="SRCR_2"/>
    <property type="match status" value="3"/>
</dbReference>
<feature type="domain" description="SRCR" evidence="12">
    <location>
        <begin position="235"/>
        <end position="335"/>
    </location>
</feature>
<feature type="disulfide bond" evidence="11">
    <location>
        <begin position="165"/>
        <end position="226"/>
    </location>
</feature>
<evidence type="ECO:0000256" key="7">
    <source>
        <dbReference type="ARBA" id="ARBA00023180"/>
    </source>
</evidence>
<comment type="function">
    <text evidence="8">Binds to extracellular matrix proteins. Binds to pathogen-associated molecular patterns (PAMPs) present on the cell walls of Gram-positive and Gram-negative bacteria and fungi, behaving as a pattern recognition receptor (PRR). Induces bacterial and fungal aggregation and subsequent inhibition of PAMP-induced cytokine release. Does not possess intrinsic bactericidal activity. May play a role in the innate defense and homeostasis of certain epithelial surfaces.</text>
</comment>
<keyword evidence="14" id="KW-1185">Reference proteome</keyword>
<feature type="disulfide bond" evidence="11">
    <location>
        <begin position="409"/>
        <end position="419"/>
    </location>
</feature>
<dbReference type="STRING" id="28377.ENSACAP00000018732"/>
<dbReference type="HOGENOM" id="CLU_002555_11_0_1"/>
<comment type="subunit">
    <text evidence="9">Interacts with LGALS1 and laminin.</text>
</comment>
<organism evidence="13 14">
    <name type="scientific">Anolis carolinensis</name>
    <name type="common">Green anole</name>
    <name type="synonym">American chameleon</name>
    <dbReference type="NCBI Taxonomy" id="28377"/>
    <lineage>
        <taxon>Eukaryota</taxon>
        <taxon>Metazoa</taxon>
        <taxon>Chordata</taxon>
        <taxon>Craniata</taxon>
        <taxon>Vertebrata</taxon>
        <taxon>Euteleostomi</taxon>
        <taxon>Lepidosauria</taxon>
        <taxon>Squamata</taxon>
        <taxon>Bifurcata</taxon>
        <taxon>Unidentata</taxon>
        <taxon>Episquamata</taxon>
        <taxon>Toxicofera</taxon>
        <taxon>Iguania</taxon>
        <taxon>Dactyloidae</taxon>
        <taxon>Anolis</taxon>
    </lineage>
</organism>
<name>H9GRC2_ANOCA</name>
<protein>
    <recommendedName>
        <fullName evidence="10">Soluble scavenger receptor cysteine-rich domain-containing protein SSC5D</fullName>
    </recommendedName>
</protein>
<evidence type="ECO:0000256" key="6">
    <source>
        <dbReference type="ARBA" id="ARBA00023170"/>
    </source>
</evidence>
<evidence type="ECO:0000256" key="4">
    <source>
        <dbReference type="ARBA" id="ARBA00022737"/>
    </source>
</evidence>
<reference evidence="13" key="1">
    <citation type="submission" date="2009-12" db="EMBL/GenBank/DDBJ databases">
        <title>The Genome Sequence of Anolis carolinensis (Green Anole Lizard).</title>
        <authorList>
            <consortium name="The Genome Sequencing Platform"/>
            <person name="Di Palma F."/>
            <person name="Alfoldi J."/>
            <person name="Heiman D."/>
            <person name="Young S."/>
            <person name="Grabherr M."/>
            <person name="Johnson J."/>
            <person name="Lander E.S."/>
            <person name="Lindblad-Toh K."/>
        </authorList>
    </citation>
    <scope>NUCLEOTIDE SEQUENCE [LARGE SCALE GENOMIC DNA]</scope>
    <source>
        <strain evidence="13">JBL SC #1</strain>
    </source>
</reference>
<evidence type="ECO:0000313" key="13">
    <source>
        <dbReference type="Ensembl" id="ENSACAP00000018732.2"/>
    </source>
</evidence>
<feature type="domain" description="SRCR" evidence="12">
    <location>
        <begin position="337"/>
        <end position="440"/>
    </location>
</feature>
<dbReference type="FunFam" id="3.10.250.10:FF:000045">
    <property type="entry name" value="neurotrypsin-like isoform X1"/>
    <property type="match status" value="1"/>
</dbReference>
<keyword evidence="6" id="KW-0675">Receptor</keyword>
<feature type="disulfide bond" evidence="11">
    <location>
        <begin position="152"/>
        <end position="216"/>
    </location>
</feature>
<feature type="disulfide bond" evidence="11">
    <location>
        <begin position="273"/>
        <end position="334"/>
    </location>
</feature>
<keyword evidence="5 11" id="KW-1015">Disulfide bond</keyword>
<reference evidence="13" key="3">
    <citation type="submission" date="2025-09" db="UniProtKB">
        <authorList>
            <consortium name="Ensembl"/>
        </authorList>
    </citation>
    <scope>IDENTIFICATION</scope>
</reference>
<dbReference type="SUPFAM" id="SSF56487">
    <property type="entry name" value="SRCR-like"/>
    <property type="match status" value="3"/>
</dbReference>
<feature type="disulfide bond" evidence="11">
    <location>
        <begin position="378"/>
        <end position="439"/>
    </location>
</feature>
<reference evidence="13" key="2">
    <citation type="submission" date="2025-08" db="UniProtKB">
        <authorList>
            <consortium name="Ensembl"/>
        </authorList>
    </citation>
    <scope>IDENTIFICATION</scope>
</reference>
<dbReference type="Gene3D" id="3.10.250.10">
    <property type="entry name" value="SRCR-like domain"/>
    <property type="match status" value="3"/>
</dbReference>
<dbReference type="eggNOG" id="ENOG502QQ5W">
    <property type="taxonomic scope" value="Eukaryota"/>
</dbReference>
<dbReference type="GeneTree" id="ENSGT00940000163299"/>
<evidence type="ECO:0000256" key="9">
    <source>
        <dbReference type="ARBA" id="ARBA00064153"/>
    </source>
</evidence>
<evidence type="ECO:0000256" key="5">
    <source>
        <dbReference type="ARBA" id="ARBA00023157"/>
    </source>
</evidence>
<dbReference type="PANTHER" id="PTHR48071">
    <property type="entry name" value="SRCR DOMAIN-CONTAINING PROTEIN"/>
    <property type="match status" value="1"/>
</dbReference>
<dbReference type="InterPro" id="IPR001190">
    <property type="entry name" value="SRCR"/>
</dbReference>
<keyword evidence="4" id="KW-0677">Repeat</keyword>
<dbReference type="InterPro" id="IPR036772">
    <property type="entry name" value="SRCR-like_dom_sf"/>
</dbReference>
<dbReference type="AlphaFoldDB" id="H9GRC2"/>
<keyword evidence="2" id="KW-0964">Secreted</keyword>
<evidence type="ECO:0000259" key="12">
    <source>
        <dbReference type="PROSITE" id="PS50287"/>
    </source>
</evidence>
<feature type="disulfide bond" evidence="11">
    <location>
        <begin position="304"/>
        <end position="314"/>
    </location>
</feature>
<dbReference type="PANTHER" id="PTHR48071:SF15">
    <property type="entry name" value="SRCR DOMAIN-CONTAINING PROTEIN"/>
    <property type="match status" value="1"/>
</dbReference>
<evidence type="ECO:0000256" key="1">
    <source>
        <dbReference type="ARBA" id="ARBA00004613"/>
    </source>
</evidence>
<keyword evidence="7" id="KW-0325">Glycoprotein</keyword>
<dbReference type="PROSITE" id="PS00420">
    <property type="entry name" value="SRCR_1"/>
    <property type="match status" value="1"/>
</dbReference>
<accession>H9GRC2</accession>
<keyword evidence="3" id="KW-0732">Signal</keyword>
<evidence type="ECO:0000256" key="11">
    <source>
        <dbReference type="PROSITE-ProRule" id="PRU00196"/>
    </source>
</evidence>
<dbReference type="Ensembl" id="ENSACAT00000025269.2">
    <property type="protein sequence ID" value="ENSACAP00000018732.2"/>
    <property type="gene ID" value="ENSACAG00000005989.4"/>
</dbReference>
<comment type="subcellular location">
    <subcellularLocation>
        <location evidence="1">Secreted</location>
    </subcellularLocation>
</comment>
<dbReference type="GO" id="GO:0016020">
    <property type="term" value="C:membrane"/>
    <property type="evidence" value="ECO:0007669"/>
    <property type="project" value="InterPro"/>
</dbReference>
<evidence type="ECO:0000313" key="14">
    <source>
        <dbReference type="Proteomes" id="UP000001646"/>
    </source>
</evidence>
<dbReference type="Pfam" id="PF00530">
    <property type="entry name" value="SRCR"/>
    <property type="match status" value="3"/>
</dbReference>
<feature type="disulfide bond" evidence="11">
    <location>
        <begin position="365"/>
        <end position="429"/>
    </location>
</feature>
<dbReference type="PRINTS" id="PR00258">
    <property type="entry name" value="SPERACTRCPTR"/>
</dbReference>
<evidence type="ECO:0000256" key="2">
    <source>
        <dbReference type="ARBA" id="ARBA00022525"/>
    </source>
</evidence>
<dbReference type="SMART" id="SM00202">
    <property type="entry name" value="SR"/>
    <property type="match status" value="3"/>
</dbReference>
<dbReference type="InParanoid" id="H9GRC2"/>
<sequence>QSISVFAGFTFSLFLSDHIGKKTVFNSGTHNSRSILTNSSVLQGYYSRDSPLKAVVPNFLLTRDHIDQGLLSNISTKRVVLGMQQLSFLCPSPSLSHILTCAAGDCLLCLFTFSLLGQPWGSDPTHQTEIRLVDNCSGRVELLHHGEWGTICGDGWGIEEATVVCHEMGCGTGSMNQSRTWNGSGTSPIWLDGVHCRGTESSLLQCSASPLGRHGCDSGETASVVCSGKFINYEVRLIDGPTPCTGRVEVFHNKAWGTVCDNGWDLEDASVVCQEVGCGEALVAAIGARFGQGSGPIWMDEVNCTGKEKVLKKCPQEKSLSLTCDHRKDVGVECAVMRLADGRHRCTGRVELFLDGQWRMWGTVCDASWDIYDAQVVCRELGCGNALKAFRGAHHGQGFGPIWIEGVNCTGKEASLSECNRSPWGEHHCSHSQDASVECTGRFLGKDAGEDAMKRGNGRGRVPRSFAAPWKLTVRKKYSIYSKISRVFQPFL</sequence>
<feature type="domain" description="SRCR" evidence="12">
    <location>
        <begin position="130"/>
        <end position="227"/>
    </location>
</feature>
<feature type="disulfide bond" evidence="11">
    <location>
        <begin position="196"/>
        <end position="206"/>
    </location>
</feature>